<protein>
    <submittedName>
        <fullName evidence="2">Uncharacterized protein</fullName>
    </submittedName>
</protein>
<dbReference type="RefSeq" id="XP_040661089.1">
    <property type="nucleotide sequence ID" value="XM_040800206.1"/>
</dbReference>
<gene>
    <name evidence="2" type="ORF">DCS_02880</name>
</gene>
<name>A0A151GXA5_DRECN</name>
<feature type="transmembrane region" description="Helical" evidence="1">
    <location>
        <begin position="58"/>
        <end position="76"/>
    </location>
</feature>
<organism evidence="2 3">
    <name type="scientific">Drechmeria coniospora</name>
    <name type="common">Nematophagous fungus</name>
    <name type="synonym">Meria coniospora</name>
    <dbReference type="NCBI Taxonomy" id="98403"/>
    <lineage>
        <taxon>Eukaryota</taxon>
        <taxon>Fungi</taxon>
        <taxon>Dikarya</taxon>
        <taxon>Ascomycota</taxon>
        <taxon>Pezizomycotina</taxon>
        <taxon>Sordariomycetes</taxon>
        <taxon>Hypocreomycetidae</taxon>
        <taxon>Hypocreales</taxon>
        <taxon>Ophiocordycipitaceae</taxon>
        <taxon>Drechmeria</taxon>
    </lineage>
</organism>
<keyword evidence="1" id="KW-0472">Membrane</keyword>
<dbReference type="OrthoDB" id="3358048at2759"/>
<evidence type="ECO:0000313" key="2">
    <source>
        <dbReference type="EMBL" id="KYK61737.1"/>
    </source>
</evidence>
<evidence type="ECO:0000313" key="3">
    <source>
        <dbReference type="Proteomes" id="UP000076580"/>
    </source>
</evidence>
<proteinExistence type="predicted"/>
<evidence type="ECO:0000256" key="1">
    <source>
        <dbReference type="SAM" id="Phobius"/>
    </source>
</evidence>
<feature type="transmembrane region" description="Helical" evidence="1">
    <location>
        <begin position="156"/>
        <end position="175"/>
    </location>
</feature>
<dbReference type="EMBL" id="LAYC01000001">
    <property type="protein sequence ID" value="KYK61737.1"/>
    <property type="molecule type" value="Genomic_DNA"/>
</dbReference>
<dbReference type="GeneID" id="63715523"/>
<dbReference type="Proteomes" id="UP000076580">
    <property type="component" value="Chromosome 01"/>
</dbReference>
<dbReference type="InParanoid" id="A0A151GXA5"/>
<feature type="transmembrane region" description="Helical" evidence="1">
    <location>
        <begin position="181"/>
        <end position="205"/>
    </location>
</feature>
<comment type="caution">
    <text evidence="2">The sequence shown here is derived from an EMBL/GenBank/DDBJ whole genome shotgun (WGS) entry which is preliminary data.</text>
</comment>
<reference evidence="2 3" key="1">
    <citation type="journal article" date="2016" name="Sci. Rep.">
        <title>Insights into Adaptations to a Near-Obligate Nematode Endoparasitic Lifestyle from the Finished Genome of Drechmeria coniospora.</title>
        <authorList>
            <person name="Zhang L."/>
            <person name="Zhou Z."/>
            <person name="Guo Q."/>
            <person name="Fokkens L."/>
            <person name="Miskei M."/>
            <person name="Pocsi I."/>
            <person name="Zhang W."/>
            <person name="Chen M."/>
            <person name="Wang L."/>
            <person name="Sun Y."/>
            <person name="Donzelli B.G."/>
            <person name="Gibson D.M."/>
            <person name="Nelson D.R."/>
            <person name="Luo J.G."/>
            <person name="Rep M."/>
            <person name="Liu H."/>
            <person name="Yang S."/>
            <person name="Wang J."/>
            <person name="Krasnoff S.B."/>
            <person name="Xu Y."/>
            <person name="Molnar I."/>
            <person name="Lin M."/>
        </authorList>
    </citation>
    <scope>NUCLEOTIDE SEQUENCE [LARGE SCALE GENOMIC DNA]</scope>
    <source>
        <strain evidence="2 3">ARSEF 6962</strain>
    </source>
</reference>
<keyword evidence="1" id="KW-1133">Transmembrane helix</keyword>
<dbReference type="AlphaFoldDB" id="A0A151GXA5"/>
<accession>A0A151GXA5</accession>
<sequence>MADVQRTGARVRRAFRYPSGDADSGSDAEPTAIDEQEQEQLIALLAAQNTARNEQFRLALLALPLMTTLPYLPLVFRPPTALLALLSLSSLLSTAYLLHRLPPTVTGIAPLDAWSRREDVRAATEDARLRLRTGGRRQARDASLALRDGGSPLDLYLPYLNLGLVLMLALLGLVTGRGADAFGWVGMGNLPVMVLAVVCVSKVVMGGVDPEKELSALKYPYKGA</sequence>
<keyword evidence="1" id="KW-0812">Transmembrane</keyword>
<keyword evidence="3" id="KW-1185">Reference proteome</keyword>